<organism evidence="3 4">
    <name type="scientific">Saccharothrix xinjiangensis</name>
    <dbReference type="NCBI Taxonomy" id="204798"/>
    <lineage>
        <taxon>Bacteria</taxon>
        <taxon>Bacillati</taxon>
        <taxon>Actinomycetota</taxon>
        <taxon>Actinomycetes</taxon>
        <taxon>Pseudonocardiales</taxon>
        <taxon>Pseudonocardiaceae</taxon>
        <taxon>Saccharothrix</taxon>
    </lineage>
</organism>
<feature type="domain" description="CBM6" evidence="2">
    <location>
        <begin position="724"/>
        <end position="857"/>
    </location>
</feature>
<dbReference type="Proteomes" id="UP001595833">
    <property type="component" value="Unassembled WGS sequence"/>
</dbReference>
<evidence type="ECO:0000256" key="1">
    <source>
        <dbReference type="SAM" id="SignalP"/>
    </source>
</evidence>
<protein>
    <submittedName>
        <fullName evidence="3">CBM35 domain-containing protein</fullName>
    </submittedName>
</protein>
<keyword evidence="1" id="KW-0732">Signal</keyword>
<gene>
    <name evidence="3" type="ORF">ACFPFM_22015</name>
</gene>
<dbReference type="Gene3D" id="3.20.20.80">
    <property type="entry name" value="Glycosidases"/>
    <property type="match status" value="1"/>
</dbReference>
<feature type="signal peptide" evidence="1">
    <location>
        <begin position="1"/>
        <end position="35"/>
    </location>
</feature>
<feature type="domain" description="CBM6" evidence="2">
    <location>
        <begin position="454"/>
        <end position="588"/>
    </location>
</feature>
<dbReference type="InterPro" id="IPR005084">
    <property type="entry name" value="CBM6"/>
</dbReference>
<accession>A0ABV9Y142</accession>
<keyword evidence="4" id="KW-1185">Reference proteome</keyword>
<dbReference type="SUPFAM" id="SSF49785">
    <property type="entry name" value="Galactose-binding domain-like"/>
    <property type="match status" value="2"/>
</dbReference>
<dbReference type="InterPro" id="IPR017853">
    <property type="entry name" value="GH"/>
</dbReference>
<sequence length="869" mass="93613">MRHRSTRFRTTIGAVTAALAAATLSPLPGSPTAAAQPTAAAETLNVDLASSTGGFHGGATGILYGLGDPGVPSRDLIAGMKPRTIAQKPPDGEQHPNGDALVVADEFFASGGTDVYINSQDIYSAWPYQDLGIDDYIARLRPQLEKVAARPDRDRFVWTIFNEPDWIWYADWATKKDKFLADWTKVYRTVKSVLPNARIDGPGDSWYNHDRMRDFLSYAKANDVLPHIINWHELSPDSLTGYRGRFEDYRNLEKSLGIGPLPINITEYANRRDTSVPGRLIQWITMLEDTKVDGQMAYWSLAGNLSDHAVRAGRANGGWWLTKWYADLSGDTVRVTPPNPSTRDTLQGLATLNRTDRKATVLLGGTANAVDVAVTGIDRKSFGDHVDVRVSKTTWSGYEGDAGQPPVVASSRVRVSDGKITVKVPGGDPLAAYQVILTPAGLAPAPAVNTPWTSRYEAESGIVENAAVADQTDPGGWRYTTSGGKDVGFMNNAGSRVTVEVDVPRTGTYQLGVLYGTGGFVGKQALYVDDAHHSNLTFPATLTWLYRGRLDTPIQLTAGRHRISLRTSDPSGFLGEPSNITLDRLDLTEVTGPEKAIYQLIDSRRSGGSIDRGVRALRALAPNAVVLGRGDTVTTYVSAAEDGYYTLSPTWFGAGHSAVGLTLSDRRVTGGDMTAKRAGAWTGSTTVHLKAGITEVMLSNEGRTPLVLGTLTQVRDRRADRRAVRFEAESGQLGGPAVVVSGPWASGGSYVGYLGNGGTLTVSRPDGTREAGQYNLTVAYAQAEKNTGHAYNTDAITRYLDATEAGGRTTRAPYRHNYTWDGFWAETSPLDLTTASGALTFGNATGWGPNVDWVQLTPLVAGNSVTPRS</sequence>
<reference evidence="4" key="1">
    <citation type="journal article" date="2019" name="Int. J. Syst. Evol. Microbiol.">
        <title>The Global Catalogue of Microorganisms (GCM) 10K type strain sequencing project: providing services to taxonomists for standard genome sequencing and annotation.</title>
        <authorList>
            <consortium name="The Broad Institute Genomics Platform"/>
            <consortium name="The Broad Institute Genome Sequencing Center for Infectious Disease"/>
            <person name="Wu L."/>
            <person name="Ma J."/>
        </authorList>
    </citation>
    <scope>NUCLEOTIDE SEQUENCE [LARGE SCALE GENOMIC DNA]</scope>
    <source>
        <strain evidence="4">KCTC 12848</strain>
    </source>
</reference>
<dbReference type="SUPFAM" id="SSF51445">
    <property type="entry name" value="(Trans)glycosidases"/>
    <property type="match status" value="1"/>
</dbReference>
<comment type="caution">
    <text evidence="3">The sequence shown here is derived from an EMBL/GenBank/DDBJ whole genome shotgun (WGS) entry which is preliminary data.</text>
</comment>
<dbReference type="InterPro" id="IPR008979">
    <property type="entry name" value="Galactose-bd-like_sf"/>
</dbReference>
<name>A0ABV9Y142_9PSEU</name>
<evidence type="ECO:0000313" key="4">
    <source>
        <dbReference type="Proteomes" id="UP001595833"/>
    </source>
</evidence>
<dbReference type="RefSeq" id="WP_344038342.1">
    <property type="nucleotide sequence ID" value="NZ_BAAAKE010000010.1"/>
</dbReference>
<evidence type="ECO:0000259" key="2">
    <source>
        <dbReference type="PROSITE" id="PS51175"/>
    </source>
</evidence>
<dbReference type="EMBL" id="JBHSJB010000020">
    <property type="protein sequence ID" value="MFC5056423.1"/>
    <property type="molecule type" value="Genomic_DNA"/>
</dbReference>
<dbReference type="Gene3D" id="2.60.120.260">
    <property type="entry name" value="Galactose-binding domain-like"/>
    <property type="match status" value="2"/>
</dbReference>
<proteinExistence type="predicted"/>
<evidence type="ECO:0000313" key="3">
    <source>
        <dbReference type="EMBL" id="MFC5056423.1"/>
    </source>
</evidence>
<feature type="chain" id="PRO_5047342907" evidence="1">
    <location>
        <begin position="36"/>
        <end position="869"/>
    </location>
</feature>
<dbReference type="PROSITE" id="PS51175">
    <property type="entry name" value="CBM6"/>
    <property type="match status" value="2"/>
</dbReference>